<sequence>MALLIRQIISLTKKNLLITLWRHWLTTPLRAFILPVLIVLVLSFTRNFTSPAQTWGIGDRRPIRSLSQVKSVATAGRDRVVFVNNGFANGDIQRVIEDLEPPLRNSGVTVLTVERAEDLRTACVSTIRGTSDCIGAATFLASPTEGDGGIWNYTLHADGALGQDLFVDTDTNAAQVYTLPLQRAIDLAIAKSTPGANLQALSRTVYEFPFTSKTNEQREDDSRSRYMNMIISVLAAPFYLSVACAIYQVTGFIATERETGMARLLDTMMPNRARWQPQAARIVSHHLAFDLLYAPGWIVGGAILGARCFPATSVVIPMIFHLLAGLSTTSLAVFAASFFRKAQLSGVIAIIAALLLGIIAQLVKNAGTGVVAVLSFIFPPMNYIYYLMANARWESANKPLNFTATAPNSPSTLPAITFFIFAIFQTIVFLLMGAFVERWIYGAGSTSGRKVAITQSPVAVNLENFTKQYNPGWMQRTLQFWTKQPNELVLAVDNLSMQAYRGEILVLLGANGSGKSTTLDAIAGLHAVTSGEISINYLDAQEGFGYCPQKNILWDDLTVREHVTILSGIKSRGKRASKGEIDKLIHACDLAKKSGGLSKSLSGGQKRKLQMAMMFAGGSTVCCVDEVSSGVDPLSRRRLWDILLAERGRRSIILTTHFLDEADLLADRISILSKGSLKASGTSIELKNKLGSGYRVQIHHVPHQARAPIYANISHTEQEHGIVYFPGTSTDTYRFLARLEDDGVNNYEVNGPTMEDVFFKVEEDATAERAQRSSFESLTPLVKPDQLKLSSLQSLGEGKPVGIWKQILVLLSKRFALFRRNPMPYIALLLIPLVAAGCSTLFLKGVEPGNCNPADSAETVGQILAGAEYKLVVGPQAELSMVALERISMAPPGAISYANNLEEFDSAVRQRFGELVPGGFFLGDQPTLAWRADAPPILAHITANLISNQVFNITIGSTYEFLDIPFASNLSGYLLWIVLVGLSMAIYPAFVALYPTVERLHGIRMMHYSNGVRAMPLWLAYLLFDFMFIVLISIISVIVFASTNDLYYAMEFLLLIFLLYGIASVLYAYTISLFSTSQLAAFAIAAASQALMFLVYFIIFMVVFTFTDASSQTKTMNIAYYAMATISPVCSLARALYITLNVFGVSCRDKKLASHAGRIDLFGGPILYLILQSLIMFAFIVWKESGSGLRRRSKKRDDHDEIELEASTEYAGATRASDGLRVLNLRKRFKKHVAVDDVTFGVPRSECFALVGPNGAGKSTTMNMIRGDLQPSSGNSEIYIDGISAMTHRAKARAKLGVCPQIDPLDSMTVVEHLTFYAKIRGIPNPAHNVGEIMKSVGVETFANRIATKLSGGNKRKLALGIALVGNPSVLLLDEPSSGMDAVSKRIMWRTLSAITPGRSLLLTTHSMEEADALASRAGIIAGRMLAIGTTADLRARYGNAYFVHLVHRHAPHTRLQDSDRIKQWVEREFPDAVIEEWMCYGQIKFEIPIPPVRVRARGQDSLASIFGKLEGAKQRLGVGHYGVSTATLDQIFLSVVGKHFVEEGEN</sequence>
<dbReference type="OrthoDB" id="8061355at2759"/>
<gene>
    <name evidence="12" type="ORF">BDV95DRAFT_530399</name>
</gene>
<dbReference type="EMBL" id="JAADJZ010000030">
    <property type="protein sequence ID" value="KAF2865949.1"/>
    <property type="molecule type" value="Genomic_DNA"/>
</dbReference>
<dbReference type="PROSITE" id="PS00211">
    <property type="entry name" value="ABC_TRANSPORTER_1"/>
    <property type="match status" value="2"/>
</dbReference>
<evidence type="ECO:0000256" key="3">
    <source>
        <dbReference type="ARBA" id="ARBA00022448"/>
    </source>
</evidence>
<feature type="transmembrane region" description="Helical" evidence="10">
    <location>
        <begin position="287"/>
        <end position="306"/>
    </location>
</feature>
<evidence type="ECO:0000256" key="9">
    <source>
        <dbReference type="ARBA" id="ARBA00023136"/>
    </source>
</evidence>
<evidence type="ECO:0000256" key="10">
    <source>
        <dbReference type="SAM" id="Phobius"/>
    </source>
</evidence>
<protein>
    <submittedName>
        <fullName evidence="12">ABC transporter</fullName>
    </submittedName>
</protein>
<dbReference type="Gene3D" id="3.40.50.300">
    <property type="entry name" value="P-loop containing nucleotide triphosphate hydrolases"/>
    <property type="match status" value="2"/>
</dbReference>
<evidence type="ECO:0000256" key="8">
    <source>
        <dbReference type="ARBA" id="ARBA00022989"/>
    </source>
</evidence>
<evidence type="ECO:0000256" key="6">
    <source>
        <dbReference type="ARBA" id="ARBA00022741"/>
    </source>
</evidence>
<feature type="transmembrane region" description="Helical" evidence="10">
    <location>
        <begin position="1047"/>
        <end position="1069"/>
    </location>
</feature>
<organism evidence="12 13">
    <name type="scientific">Massariosphaeria phaeospora</name>
    <dbReference type="NCBI Taxonomy" id="100035"/>
    <lineage>
        <taxon>Eukaryota</taxon>
        <taxon>Fungi</taxon>
        <taxon>Dikarya</taxon>
        <taxon>Ascomycota</taxon>
        <taxon>Pezizomycotina</taxon>
        <taxon>Dothideomycetes</taxon>
        <taxon>Pleosporomycetidae</taxon>
        <taxon>Pleosporales</taxon>
        <taxon>Pleosporales incertae sedis</taxon>
        <taxon>Massariosphaeria</taxon>
    </lineage>
</organism>
<keyword evidence="3" id="KW-0813">Transport</keyword>
<dbReference type="InterPro" id="IPR003593">
    <property type="entry name" value="AAA+_ATPase"/>
</dbReference>
<keyword evidence="4 10" id="KW-0812">Transmembrane</keyword>
<feature type="domain" description="ABC transporter" evidence="11">
    <location>
        <begin position="460"/>
        <end position="699"/>
    </location>
</feature>
<dbReference type="CDD" id="cd03263">
    <property type="entry name" value="ABC_subfamily_A"/>
    <property type="match status" value="2"/>
</dbReference>
<accession>A0A7C8HZ76</accession>
<keyword evidence="5" id="KW-0677">Repeat</keyword>
<evidence type="ECO:0000313" key="13">
    <source>
        <dbReference type="Proteomes" id="UP000481861"/>
    </source>
</evidence>
<comment type="similarity">
    <text evidence="2">Belongs to the ABC transporter superfamily. ABCA family.</text>
</comment>
<keyword evidence="8 10" id="KW-1133">Transmembrane helix</keyword>
<keyword evidence="7" id="KW-0067">ATP-binding</keyword>
<evidence type="ECO:0000256" key="1">
    <source>
        <dbReference type="ARBA" id="ARBA00004141"/>
    </source>
</evidence>
<dbReference type="GO" id="GO:0005524">
    <property type="term" value="F:ATP binding"/>
    <property type="evidence" value="ECO:0007669"/>
    <property type="project" value="UniProtKB-KW"/>
</dbReference>
<dbReference type="GO" id="GO:0016887">
    <property type="term" value="F:ATP hydrolysis activity"/>
    <property type="evidence" value="ECO:0007669"/>
    <property type="project" value="InterPro"/>
</dbReference>
<feature type="transmembrane region" description="Helical" evidence="10">
    <location>
        <begin position="415"/>
        <end position="436"/>
    </location>
</feature>
<dbReference type="Proteomes" id="UP000481861">
    <property type="component" value="Unassembled WGS sequence"/>
</dbReference>
<dbReference type="PANTHER" id="PTHR19229">
    <property type="entry name" value="ATP-BINDING CASSETTE TRANSPORTER SUBFAMILY A ABCA"/>
    <property type="match status" value="1"/>
</dbReference>
<dbReference type="InterPro" id="IPR017871">
    <property type="entry name" value="ABC_transporter-like_CS"/>
</dbReference>
<evidence type="ECO:0000256" key="4">
    <source>
        <dbReference type="ARBA" id="ARBA00022692"/>
    </source>
</evidence>
<feature type="transmembrane region" description="Helical" evidence="10">
    <location>
        <begin position="1161"/>
        <end position="1182"/>
    </location>
</feature>
<comment type="subcellular location">
    <subcellularLocation>
        <location evidence="1">Membrane</location>
        <topology evidence="1">Multi-pass membrane protein</topology>
    </subcellularLocation>
</comment>
<feature type="transmembrane region" description="Helical" evidence="10">
    <location>
        <begin position="1018"/>
        <end position="1041"/>
    </location>
</feature>
<comment type="caution">
    <text evidence="12">The sequence shown here is derived from an EMBL/GenBank/DDBJ whole genome shotgun (WGS) entry which is preliminary data.</text>
</comment>
<dbReference type="GO" id="GO:0140359">
    <property type="term" value="F:ABC-type transporter activity"/>
    <property type="evidence" value="ECO:0007669"/>
    <property type="project" value="InterPro"/>
</dbReference>
<evidence type="ECO:0000256" key="7">
    <source>
        <dbReference type="ARBA" id="ARBA00022840"/>
    </source>
</evidence>
<dbReference type="SMART" id="SM00382">
    <property type="entry name" value="AAA"/>
    <property type="match status" value="2"/>
</dbReference>
<name>A0A7C8HZ76_9PLEO</name>
<evidence type="ECO:0000259" key="11">
    <source>
        <dbReference type="PROSITE" id="PS50893"/>
    </source>
</evidence>
<keyword evidence="6" id="KW-0547">Nucleotide-binding</keyword>
<proteinExistence type="inferred from homology"/>
<feature type="transmembrane region" description="Helical" evidence="10">
    <location>
        <begin position="24"/>
        <end position="44"/>
    </location>
</feature>
<dbReference type="FunFam" id="3.40.50.300:FF:001345">
    <property type="entry name" value="Related to ABC transporter"/>
    <property type="match status" value="1"/>
</dbReference>
<dbReference type="Pfam" id="PF12698">
    <property type="entry name" value="ABC2_membrane_3"/>
    <property type="match status" value="1"/>
</dbReference>
<dbReference type="SUPFAM" id="SSF52540">
    <property type="entry name" value="P-loop containing nucleoside triphosphate hydrolases"/>
    <property type="match status" value="2"/>
</dbReference>
<feature type="transmembrane region" description="Helical" evidence="10">
    <location>
        <begin position="973"/>
        <end position="997"/>
    </location>
</feature>
<dbReference type="InterPro" id="IPR003439">
    <property type="entry name" value="ABC_transporter-like_ATP-bd"/>
</dbReference>
<dbReference type="InterPro" id="IPR026082">
    <property type="entry name" value="ABCA"/>
</dbReference>
<feature type="transmembrane region" description="Helical" evidence="10">
    <location>
        <begin position="344"/>
        <end position="363"/>
    </location>
</feature>
<keyword evidence="13" id="KW-1185">Reference proteome</keyword>
<feature type="transmembrane region" description="Helical" evidence="10">
    <location>
        <begin position="1118"/>
        <end position="1140"/>
    </location>
</feature>
<feature type="transmembrane region" description="Helical" evidence="10">
    <location>
        <begin position="226"/>
        <end position="249"/>
    </location>
</feature>
<feature type="transmembrane region" description="Helical" evidence="10">
    <location>
        <begin position="370"/>
        <end position="388"/>
    </location>
</feature>
<reference evidence="12 13" key="1">
    <citation type="submission" date="2020-01" db="EMBL/GenBank/DDBJ databases">
        <authorList>
            <consortium name="DOE Joint Genome Institute"/>
            <person name="Haridas S."/>
            <person name="Albert R."/>
            <person name="Binder M."/>
            <person name="Bloem J."/>
            <person name="Labutti K."/>
            <person name="Salamov A."/>
            <person name="Andreopoulos B."/>
            <person name="Baker S.E."/>
            <person name="Barry K."/>
            <person name="Bills G."/>
            <person name="Bluhm B.H."/>
            <person name="Cannon C."/>
            <person name="Castanera R."/>
            <person name="Culley D.E."/>
            <person name="Daum C."/>
            <person name="Ezra D."/>
            <person name="Gonzalez J.B."/>
            <person name="Henrissat B."/>
            <person name="Kuo A."/>
            <person name="Liang C."/>
            <person name="Lipzen A."/>
            <person name="Lutzoni F."/>
            <person name="Magnuson J."/>
            <person name="Mondo S."/>
            <person name="Nolan M."/>
            <person name="Ohm R."/>
            <person name="Pangilinan J."/>
            <person name="Park H.-J.H."/>
            <person name="Ramirez L."/>
            <person name="Alfaro M."/>
            <person name="Sun H."/>
            <person name="Tritt A."/>
            <person name="Yoshinaga Y."/>
            <person name="Zwiers L.-H.L."/>
            <person name="Turgeon B.G."/>
            <person name="Goodwin S.B."/>
            <person name="Spatafora J.W."/>
            <person name="Crous P.W."/>
            <person name="Grigoriev I.V."/>
        </authorList>
    </citation>
    <scope>NUCLEOTIDE SEQUENCE [LARGE SCALE GENOMIC DNA]</scope>
    <source>
        <strain evidence="12 13">CBS 611.86</strain>
    </source>
</reference>
<dbReference type="Pfam" id="PF00005">
    <property type="entry name" value="ABC_tran"/>
    <property type="match status" value="2"/>
</dbReference>
<dbReference type="GO" id="GO:0005319">
    <property type="term" value="F:lipid transporter activity"/>
    <property type="evidence" value="ECO:0007669"/>
    <property type="project" value="TreeGrafter"/>
</dbReference>
<keyword evidence="9 10" id="KW-0472">Membrane</keyword>
<feature type="domain" description="ABC transporter" evidence="11">
    <location>
        <begin position="1220"/>
        <end position="1447"/>
    </location>
</feature>
<feature type="transmembrane region" description="Helical" evidence="10">
    <location>
        <begin position="1081"/>
        <end position="1106"/>
    </location>
</feature>
<dbReference type="PROSITE" id="PS50893">
    <property type="entry name" value="ABC_TRANSPORTER_2"/>
    <property type="match status" value="2"/>
</dbReference>
<dbReference type="InterPro" id="IPR027417">
    <property type="entry name" value="P-loop_NTPase"/>
</dbReference>
<dbReference type="GO" id="GO:0016020">
    <property type="term" value="C:membrane"/>
    <property type="evidence" value="ECO:0007669"/>
    <property type="project" value="InterPro"/>
</dbReference>
<evidence type="ECO:0000256" key="5">
    <source>
        <dbReference type="ARBA" id="ARBA00022737"/>
    </source>
</evidence>
<feature type="transmembrane region" description="Helical" evidence="10">
    <location>
        <begin position="318"/>
        <end position="338"/>
    </location>
</feature>
<evidence type="ECO:0000313" key="12">
    <source>
        <dbReference type="EMBL" id="KAF2865949.1"/>
    </source>
</evidence>
<dbReference type="PANTHER" id="PTHR19229:SF36">
    <property type="entry name" value="ATP-BINDING CASSETTE SUB-FAMILY A MEMBER 2"/>
    <property type="match status" value="1"/>
</dbReference>
<dbReference type="InterPro" id="IPR013525">
    <property type="entry name" value="ABC2_TM"/>
</dbReference>
<evidence type="ECO:0000256" key="2">
    <source>
        <dbReference type="ARBA" id="ARBA00008869"/>
    </source>
</evidence>